<comment type="caution">
    <text evidence="1">The sequence shown here is derived from an EMBL/GenBank/DDBJ whole genome shotgun (WGS) entry which is preliminary data.</text>
</comment>
<dbReference type="EMBL" id="CM047948">
    <property type="protein sequence ID" value="KAI9896455.1"/>
    <property type="molecule type" value="Genomic_DNA"/>
</dbReference>
<protein>
    <submittedName>
        <fullName evidence="1">Uncharacterized protein</fullName>
    </submittedName>
</protein>
<accession>A0ACC0UQX1</accession>
<reference evidence="1" key="1">
    <citation type="submission" date="2022-10" db="EMBL/GenBank/DDBJ databases">
        <title>Complete Genome of Trichothecium roseum strain YXFP-22015, a Plant Pathogen Isolated from Citrus.</title>
        <authorList>
            <person name="Wang Y."/>
            <person name="Zhu L."/>
        </authorList>
    </citation>
    <scope>NUCLEOTIDE SEQUENCE</scope>
    <source>
        <strain evidence="1">YXFP-22015</strain>
    </source>
</reference>
<evidence type="ECO:0000313" key="2">
    <source>
        <dbReference type="Proteomes" id="UP001163324"/>
    </source>
</evidence>
<keyword evidence="2" id="KW-1185">Reference proteome</keyword>
<sequence>MPAATSKGQVVAANSQGRLAWRVIKADPVNPFETMAIKMPFKSKQLFLYYYQSAESLGISHYQNKYDCFKSITQDPSSLRSALLLASIHYAWNHGSLSEYESTFLAHKIECIRAVNQHIVDASGKFFIDNMKQVATLALVEVAFGNLEQGEAHFDGLVALMDFVYSRPESTNLSPITSELAIRYMLTVYSFVHGMKSRVSNIMDTHWVHEPEAQLRPATPNDVGNLIHMHFRRELGEGIHSRLQLMRLIPYFFATIPKDTTPVDIDITEILATLQQLTQLVEERMSVRSTQEYQEIWNQLWMGGGIGKLSILVVKANVHSVAGIGPTEPWAKSQGKTSSWTGWTSSSGLYLNSVLGVWNAGQPMAARTLGLILIVLNRDIEHTQDVLNSPYMPQADVWLWKVFSGAASLTRNRGVGGAAWSPRLEILQNHFEAYLRAWSKASGTSNWQDAKSALRRVVWLDTSPHDCMVKGIWEAALRLT</sequence>
<proteinExistence type="predicted"/>
<organism evidence="1 2">
    <name type="scientific">Trichothecium roseum</name>
    <dbReference type="NCBI Taxonomy" id="47278"/>
    <lineage>
        <taxon>Eukaryota</taxon>
        <taxon>Fungi</taxon>
        <taxon>Dikarya</taxon>
        <taxon>Ascomycota</taxon>
        <taxon>Pezizomycotina</taxon>
        <taxon>Sordariomycetes</taxon>
        <taxon>Hypocreomycetidae</taxon>
        <taxon>Hypocreales</taxon>
        <taxon>Hypocreales incertae sedis</taxon>
        <taxon>Trichothecium</taxon>
    </lineage>
</organism>
<dbReference type="Proteomes" id="UP001163324">
    <property type="component" value="Chromosome 9"/>
</dbReference>
<gene>
    <name evidence="1" type="ORF">N3K66_008627</name>
</gene>
<name>A0ACC0UQX1_9HYPO</name>
<evidence type="ECO:0000313" key="1">
    <source>
        <dbReference type="EMBL" id="KAI9896455.1"/>
    </source>
</evidence>